<sequence length="102" mass="12071">MYRSPYLVRKFFNSYYRLHILYKNYQHAHHKRTDNHTRSKYTPDNGENVLVSRVFAFWLTIRVVCAIATFHVRVDCFLLGGAGLGGFNCLLLRWVRCNWSGI</sequence>
<keyword evidence="1" id="KW-1133">Transmembrane helix</keyword>
<dbReference type="EMBL" id="GISG01088523">
    <property type="protein sequence ID" value="MBA4633826.1"/>
    <property type="molecule type" value="Transcribed_RNA"/>
</dbReference>
<keyword evidence="1" id="KW-0472">Membrane</keyword>
<organism evidence="2">
    <name type="scientific">Opuntia streptacantha</name>
    <name type="common">Prickly pear cactus</name>
    <name type="synonym">Opuntia cardona</name>
    <dbReference type="NCBI Taxonomy" id="393608"/>
    <lineage>
        <taxon>Eukaryota</taxon>
        <taxon>Viridiplantae</taxon>
        <taxon>Streptophyta</taxon>
        <taxon>Embryophyta</taxon>
        <taxon>Tracheophyta</taxon>
        <taxon>Spermatophyta</taxon>
        <taxon>Magnoliopsida</taxon>
        <taxon>eudicotyledons</taxon>
        <taxon>Gunneridae</taxon>
        <taxon>Pentapetalae</taxon>
        <taxon>Caryophyllales</taxon>
        <taxon>Cactineae</taxon>
        <taxon>Cactaceae</taxon>
        <taxon>Opuntioideae</taxon>
        <taxon>Opuntia</taxon>
    </lineage>
</organism>
<evidence type="ECO:0000313" key="2">
    <source>
        <dbReference type="EMBL" id="MBA4633827.1"/>
    </source>
</evidence>
<protein>
    <submittedName>
        <fullName evidence="2">Uncharacterized protein</fullName>
    </submittedName>
</protein>
<reference evidence="2" key="2">
    <citation type="submission" date="2020-07" db="EMBL/GenBank/DDBJ databases">
        <authorList>
            <person name="Vera ALvarez R."/>
            <person name="Arias-Moreno D.M."/>
            <person name="Jimenez-Jacinto V."/>
            <person name="Jimenez-Bremont J.F."/>
            <person name="Swaminathan K."/>
            <person name="Moose S.P."/>
            <person name="Guerrero-Gonzalez M.L."/>
            <person name="Marino-Ramirez L."/>
            <person name="Landsman D."/>
            <person name="Rodriguez-Kessler M."/>
            <person name="Delgado-Sanchez P."/>
        </authorList>
    </citation>
    <scope>NUCLEOTIDE SEQUENCE</scope>
    <source>
        <tissue evidence="2">Cladode</tissue>
    </source>
</reference>
<reference evidence="2" key="1">
    <citation type="journal article" date="2013" name="J. Plant Res.">
        <title>Effect of fungi and light on seed germination of three Opuntia species from semiarid lands of central Mexico.</title>
        <authorList>
            <person name="Delgado-Sanchez P."/>
            <person name="Jimenez-Bremont J.F."/>
            <person name="Guerrero-Gonzalez Mde L."/>
            <person name="Flores J."/>
        </authorList>
    </citation>
    <scope>NUCLEOTIDE SEQUENCE</scope>
    <source>
        <tissue evidence="2">Cladode</tissue>
    </source>
</reference>
<dbReference type="AlphaFoldDB" id="A0A7C9D5X6"/>
<evidence type="ECO:0000256" key="1">
    <source>
        <dbReference type="SAM" id="Phobius"/>
    </source>
</evidence>
<keyword evidence="1" id="KW-0812">Transmembrane</keyword>
<proteinExistence type="predicted"/>
<accession>A0A7C9D5X6</accession>
<feature type="transmembrane region" description="Helical" evidence="1">
    <location>
        <begin position="50"/>
        <end position="71"/>
    </location>
</feature>
<feature type="transmembrane region" description="Helical" evidence="1">
    <location>
        <begin position="77"/>
        <end position="95"/>
    </location>
</feature>
<dbReference type="EMBL" id="GISG01088524">
    <property type="protein sequence ID" value="MBA4633827.1"/>
    <property type="molecule type" value="Transcribed_RNA"/>
</dbReference>
<name>A0A7C9D5X6_OPUST</name>